<dbReference type="EMBL" id="JADBEB010000001">
    <property type="protein sequence ID" value="MBE1487521.1"/>
    <property type="molecule type" value="Genomic_DNA"/>
</dbReference>
<dbReference type="RefSeq" id="WP_192767350.1">
    <property type="nucleotide sequence ID" value="NZ_JADBEB010000001.1"/>
</dbReference>
<gene>
    <name evidence="1" type="ORF">H4W31_003159</name>
</gene>
<dbReference type="AlphaFoldDB" id="A0A927M6I6"/>
<sequence length="298" mass="33122">MLAGSDGVSQDPVGALLAETFPYQHVLRAEIAAGLCRCPVLLIDPPNKSFFGHVVELAIGLALCDQSPYLRLLHCLDHDLAAQLLNMAGYGPTSNATTAYDVWRRSGSALQPARIFTVASRLAHVRNLLNDLDRNCSDSKDVVQHLLEQYPRLLSGRIKETYHTRRVFRTVWASYSSGFHSAFRSYGPATAQLSLLDGRRHADFLLGTTVLEVKSGRLDEDRYLDELIRQILTYALLAHHDGHRVTHVAVYAVRYQRLLRYRIDELANQLAGTPIDLAATGADLAATIRARPRRRAAA</sequence>
<evidence type="ECO:0000313" key="1">
    <source>
        <dbReference type="EMBL" id="MBE1487521.1"/>
    </source>
</evidence>
<evidence type="ECO:0000313" key="2">
    <source>
        <dbReference type="Proteomes" id="UP000649753"/>
    </source>
</evidence>
<protein>
    <submittedName>
        <fullName evidence="1">Uncharacterized protein</fullName>
    </submittedName>
</protein>
<accession>A0A927M6I6</accession>
<dbReference type="Proteomes" id="UP000649753">
    <property type="component" value="Unassembled WGS sequence"/>
</dbReference>
<comment type="caution">
    <text evidence="1">The sequence shown here is derived from an EMBL/GenBank/DDBJ whole genome shotgun (WGS) entry which is preliminary data.</text>
</comment>
<proteinExistence type="predicted"/>
<reference evidence="1" key="1">
    <citation type="submission" date="2020-10" db="EMBL/GenBank/DDBJ databases">
        <title>Sequencing the genomes of 1000 actinobacteria strains.</title>
        <authorList>
            <person name="Klenk H.-P."/>
        </authorList>
    </citation>
    <scope>NUCLEOTIDE SEQUENCE</scope>
    <source>
        <strain evidence="1">DSM 46832</strain>
    </source>
</reference>
<keyword evidence="2" id="KW-1185">Reference proteome</keyword>
<organism evidence="1 2">
    <name type="scientific">Plantactinospora soyae</name>
    <dbReference type="NCBI Taxonomy" id="1544732"/>
    <lineage>
        <taxon>Bacteria</taxon>
        <taxon>Bacillati</taxon>
        <taxon>Actinomycetota</taxon>
        <taxon>Actinomycetes</taxon>
        <taxon>Micromonosporales</taxon>
        <taxon>Micromonosporaceae</taxon>
        <taxon>Plantactinospora</taxon>
    </lineage>
</organism>
<name>A0A927M6I6_9ACTN</name>